<evidence type="ECO:0000256" key="2">
    <source>
        <dbReference type="ARBA" id="ARBA00022723"/>
    </source>
</evidence>
<reference evidence="10 11" key="1">
    <citation type="submission" date="2019-07" db="EMBL/GenBank/DDBJ databases">
        <title>Reinekea sp. strain SSH23 genome sequencing and assembly.</title>
        <authorList>
            <person name="Kim I."/>
        </authorList>
    </citation>
    <scope>NUCLEOTIDE SEQUENCE [LARGE SCALE GENOMIC DNA]</scope>
    <source>
        <strain evidence="10 11">SSH23</strain>
    </source>
</reference>
<organism evidence="10 11">
    <name type="scientific">Reinekea thalattae</name>
    <dbReference type="NCBI Taxonomy" id="2593301"/>
    <lineage>
        <taxon>Bacteria</taxon>
        <taxon>Pseudomonadati</taxon>
        <taxon>Pseudomonadota</taxon>
        <taxon>Gammaproteobacteria</taxon>
        <taxon>Oceanospirillales</taxon>
        <taxon>Saccharospirillaceae</taxon>
        <taxon>Reinekea</taxon>
    </lineage>
</organism>
<accession>A0A5C8Z544</accession>
<evidence type="ECO:0000313" key="11">
    <source>
        <dbReference type="Proteomes" id="UP000321764"/>
    </source>
</evidence>
<dbReference type="SUPFAM" id="SSF51556">
    <property type="entry name" value="Metallo-dependent hydrolases"/>
    <property type="match status" value="1"/>
</dbReference>
<keyword evidence="2 8" id="KW-0479">Metal-binding</keyword>
<evidence type="ECO:0000256" key="4">
    <source>
        <dbReference type="ARBA" id="ARBA00023277"/>
    </source>
</evidence>
<dbReference type="NCBIfam" id="TIGR00221">
    <property type="entry name" value="nagA"/>
    <property type="match status" value="1"/>
</dbReference>
<keyword evidence="4 5" id="KW-0119">Carbohydrate metabolism</keyword>
<dbReference type="SUPFAM" id="SSF51338">
    <property type="entry name" value="Composite domain of metallo-dependent hydrolases"/>
    <property type="match status" value="1"/>
</dbReference>
<feature type="domain" description="Amidohydrolase-related" evidence="9">
    <location>
        <begin position="48"/>
        <end position="374"/>
    </location>
</feature>
<dbReference type="CDD" id="cd00854">
    <property type="entry name" value="NagA"/>
    <property type="match status" value="1"/>
</dbReference>
<evidence type="ECO:0000256" key="5">
    <source>
        <dbReference type="PIRNR" id="PIRNR038994"/>
    </source>
</evidence>
<proteinExistence type="inferred from homology"/>
<keyword evidence="11" id="KW-1185">Reference proteome</keyword>
<dbReference type="EC" id="3.5.1.25" evidence="10"/>
<dbReference type="InterPro" id="IPR032466">
    <property type="entry name" value="Metal_Hydrolase"/>
</dbReference>
<feature type="binding site" evidence="8">
    <location>
        <position position="125"/>
    </location>
    <ligand>
        <name>Zn(2+)</name>
        <dbReference type="ChEBI" id="CHEBI:29105"/>
    </ligand>
</feature>
<dbReference type="PIRSF" id="PIRSF038994">
    <property type="entry name" value="NagA"/>
    <property type="match status" value="1"/>
</dbReference>
<feature type="binding site" evidence="8">
    <location>
        <position position="211"/>
    </location>
    <ligand>
        <name>Zn(2+)</name>
        <dbReference type="ChEBI" id="CHEBI:29105"/>
    </ligand>
</feature>
<evidence type="ECO:0000256" key="1">
    <source>
        <dbReference type="ARBA" id="ARBA00010716"/>
    </source>
</evidence>
<dbReference type="GO" id="GO:0006046">
    <property type="term" value="P:N-acetylglucosamine catabolic process"/>
    <property type="evidence" value="ECO:0007669"/>
    <property type="project" value="TreeGrafter"/>
</dbReference>
<feature type="active site" description="Proton donor/acceptor" evidence="6">
    <location>
        <position position="270"/>
    </location>
</feature>
<dbReference type="AlphaFoldDB" id="A0A5C8Z544"/>
<evidence type="ECO:0000256" key="8">
    <source>
        <dbReference type="PIRSR" id="PIRSR038994-3"/>
    </source>
</evidence>
<dbReference type="Pfam" id="PF01979">
    <property type="entry name" value="Amidohydro_1"/>
    <property type="match status" value="1"/>
</dbReference>
<evidence type="ECO:0000256" key="3">
    <source>
        <dbReference type="ARBA" id="ARBA00022801"/>
    </source>
</evidence>
<comment type="similarity">
    <text evidence="1 5">Belongs to the metallo-dependent hydrolases superfamily. NagA family.</text>
</comment>
<dbReference type="OrthoDB" id="9776488at2"/>
<evidence type="ECO:0000313" key="10">
    <source>
        <dbReference type="EMBL" id="TXR52040.1"/>
    </source>
</evidence>
<comment type="cofactor">
    <cofactor evidence="8">
        <name>a divalent metal cation</name>
        <dbReference type="ChEBI" id="CHEBI:60240"/>
    </cofactor>
    <text evidence="8">Binds 1 divalent metal cation per subunit.</text>
</comment>
<comment type="caution">
    <text evidence="10">The sequence shown here is derived from an EMBL/GenBank/DDBJ whole genome shotgun (WGS) entry which is preliminary data.</text>
</comment>
<protein>
    <submittedName>
        <fullName evidence="10">N-acetylglucosamine-6-phosphate deacetylase</fullName>
        <ecNumber evidence="10">3.5.1.25</ecNumber>
    </submittedName>
</protein>
<evidence type="ECO:0000256" key="6">
    <source>
        <dbReference type="PIRSR" id="PIRSR038994-1"/>
    </source>
</evidence>
<dbReference type="InterPro" id="IPR006680">
    <property type="entry name" value="Amidohydro-rel"/>
</dbReference>
<dbReference type="PANTHER" id="PTHR11113:SF14">
    <property type="entry name" value="N-ACETYLGLUCOSAMINE-6-PHOSPHATE DEACETYLASE"/>
    <property type="match status" value="1"/>
</dbReference>
<dbReference type="Gene3D" id="3.20.20.140">
    <property type="entry name" value="Metal-dependent hydrolases"/>
    <property type="match status" value="1"/>
</dbReference>
<dbReference type="Proteomes" id="UP000321764">
    <property type="component" value="Unassembled WGS sequence"/>
</dbReference>
<name>A0A5C8Z544_9GAMM</name>
<dbReference type="RefSeq" id="WP_147714636.1">
    <property type="nucleotide sequence ID" value="NZ_VKAD01000002.1"/>
</dbReference>
<dbReference type="Gene3D" id="2.30.40.10">
    <property type="entry name" value="Urease, subunit C, domain 1"/>
    <property type="match status" value="1"/>
</dbReference>
<dbReference type="InterPro" id="IPR011059">
    <property type="entry name" value="Metal-dep_hydrolase_composite"/>
</dbReference>
<dbReference type="GO" id="GO:0008448">
    <property type="term" value="F:N-acetylglucosamine-6-phosphate deacetylase activity"/>
    <property type="evidence" value="ECO:0007669"/>
    <property type="project" value="UniProtKB-EC"/>
</dbReference>
<keyword evidence="3 5" id="KW-0378">Hydrolase</keyword>
<dbReference type="EMBL" id="VKAD01000002">
    <property type="protein sequence ID" value="TXR52040.1"/>
    <property type="molecule type" value="Genomic_DNA"/>
</dbReference>
<feature type="binding site" evidence="7">
    <location>
        <begin position="303"/>
        <end position="305"/>
    </location>
    <ligand>
        <name>substrate</name>
    </ligand>
</feature>
<feature type="binding site" evidence="7">
    <location>
        <begin position="214"/>
        <end position="215"/>
    </location>
    <ligand>
        <name>substrate</name>
    </ligand>
</feature>
<dbReference type="PANTHER" id="PTHR11113">
    <property type="entry name" value="N-ACETYLGLUCOSAMINE-6-PHOSPHATE DEACETYLASE"/>
    <property type="match status" value="1"/>
</dbReference>
<dbReference type="InterPro" id="IPR003764">
    <property type="entry name" value="GlcNAc_6-P_deAcase"/>
</dbReference>
<feature type="binding site" evidence="8">
    <location>
        <position position="190"/>
    </location>
    <ligand>
        <name>Zn(2+)</name>
        <dbReference type="ChEBI" id="CHEBI:29105"/>
    </ligand>
</feature>
<feature type="binding site" evidence="7">
    <location>
        <position position="136"/>
    </location>
    <ligand>
        <name>substrate</name>
    </ligand>
</feature>
<dbReference type="GO" id="GO:0046872">
    <property type="term" value="F:metal ion binding"/>
    <property type="evidence" value="ECO:0007669"/>
    <property type="project" value="UniProtKB-KW"/>
</dbReference>
<gene>
    <name evidence="10" type="primary">nagA</name>
    <name evidence="10" type="ORF">FME95_11525</name>
</gene>
<sequence>MNVIYAKKLFDGEQWLDGRYVTIKDGVIASVEDFTTAAQQEIEPVECLAPGYIDVHINGGGGVLFNDTPSIESLKTMVQVHAKYGTVAMVPTLISDNYQVMALAHQTVKKALEQNTPGILGVHYEGPYLSPERKGVHNEHQLRKPMLEKFEPLLDIATNAKVMVTLAPEQVPEGFIEWLVNQQVIVCIGHSAAGYEEAMTAVEQGARGFTHLFNAMSPLTSREPGVVGAGLNSADQTWCSLIADGHHIHPASMAIAVKAKGTDRILLVTDAIHCLGSDLDELEFLGKKVFRHKGKVTTADGTLAGSDLDMATAVRNAISLIGVTPSEALQMASLRPAEFLQLDDRLGRIQVGYQASLVALDENYFVQSTWIDGQKIWQL</sequence>
<feature type="binding site" evidence="7">
    <location>
        <position position="222"/>
    </location>
    <ligand>
        <name>substrate</name>
    </ligand>
</feature>
<evidence type="ECO:0000259" key="9">
    <source>
        <dbReference type="Pfam" id="PF01979"/>
    </source>
</evidence>
<evidence type="ECO:0000256" key="7">
    <source>
        <dbReference type="PIRSR" id="PIRSR038994-2"/>
    </source>
</evidence>
<dbReference type="FunFam" id="3.20.20.140:FF:000004">
    <property type="entry name" value="N-acetylglucosamine-6-phosphate deacetylase"/>
    <property type="match status" value="1"/>
</dbReference>
<feature type="binding site" evidence="7">
    <location>
        <position position="247"/>
    </location>
    <ligand>
        <name>substrate</name>
    </ligand>
</feature>